<keyword evidence="2" id="KW-1185">Reference proteome</keyword>
<evidence type="ECO:0000313" key="2">
    <source>
        <dbReference type="Proteomes" id="UP001595191"/>
    </source>
</evidence>
<reference evidence="1" key="1">
    <citation type="submission" date="2024-09" db="EMBL/GenBank/DDBJ databases">
        <authorList>
            <person name="Liu J."/>
        </authorList>
    </citation>
    <scope>NUCLEOTIDE SEQUENCE</scope>
    <source>
        <strain evidence="1">NBU2967</strain>
    </source>
</reference>
<dbReference type="EMBL" id="JBHFPV010000001">
    <property type="protein sequence ID" value="MFH6602090.1"/>
    <property type="molecule type" value="Genomic_DNA"/>
</dbReference>
<gene>
    <name evidence="1" type="ORF">ACEZ3G_01270</name>
</gene>
<sequence>MLFFVVLTLGQEHPPIQNFIPIDYGAENQNWGVSQSVEENIYVANNAGLLEYNGSVWKLYGSPNGSIIRSVKAVNDIIYSGCYMEFGFWKKNSWGELIYYSISGDLGVELLEDEEFWNIVQLDDWVLFQSLERIYIYNASDKSIKSIDASSIKAHMFNFNGTVYYHRIGIGLFKIENGISILIADDPIVKEDVILGIFSIDNRPLLVTEKGEFYFLNGGNLVRWHDPFSENNESIKVYSSLQLIDGTIVLGTISNGIYHIDSSGKVIHSINQKKGLNNNTVLAIFEDREHNLWLALDNGISILNMDSPFNEYIDKNGEIGVVYASTLYRDYLYLGTNQGLFYKQAESEGNFTKVKGTEGQVWLLKIVDNVLFCGHNSGTYVVNGTKAKLISKFPGTWDIKPIPNRKDLLLQGNFNGLSVLKKNGTEWQFRNSIEGFDISSRFFEFIGKNRIVVNREFKGLYKLYVDSDYTKIVGKENEPPKGIGASLVRYAEDVLYTCNNGIFKYDVTDAVFLPDTVLTYQFYGEKDDPIGIFIPDQRAKRLWCFTERNIVYTSPGKLDARSQISKIPIPAHVRKNLGVLGFESLIPIGNEKYLVGISNGYLTVDLTKLKSKEYTVRISSVARKSSDTPVERIYTDSTISFKSSQNNLFFSYHVPEFDKYTEVNYQYLLKGIYESWSEWSTVSEASFENLPYGNYSFKVRAKIGNLISSNVAGYDFRIERPWFLSNLAIFIYVLTFILLALSVHKLYKRYYVKQQELLLRANKKKIKRKKLKAQKRIVQIKNEKLQEEVESKNRELAISTMSIIKKNEFLNAIKDQLKDSTNIPQVKSVIRTIDRNINNSDDWKFFEDAFNHADKDFLKKVKSLHPELTANDLRLCTYLRLNLSSKEIAPLLNISVRSVEVKRYRLRKKMKLIHEDGLTDYILDI</sequence>
<accession>A0ACC7LG11</accession>
<proteinExistence type="predicted"/>
<comment type="caution">
    <text evidence="1">The sequence shown here is derived from an EMBL/GenBank/DDBJ whole genome shotgun (WGS) entry which is preliminary data.</text>
</comment>
<protein>
    <submittedName>
        <fullName evidence="1">Triple tyrosine motif-containing protein</fullName>
    </submittedName>
</protein>
<evidence type="ECO:0000313" key="1">
    <source>
        <dbReference type="EMBL" id="MFH6602090.1"/>
    </source>
</evidence>
<organism evidence="1 2">
    <name type="scientific">Meishania litoralis</name>
    <dbReference type="NCBI Taxonomy" id="3434685"/>
    <lineage>
        <taxon>Bacteria</taxon>
        <taxon>Pseudomonadati</taxon>
        <taxon>Bacteroidota</taxon>
        <taxon>Flavobacteriia</taxon>
        <taxon>Flavobacteriales</taxon>
        <taxon>Flavobacteriaceae</taxon>
        <taxon>Meishania</taxon>
    </lineage>
</organism>
<dbReference type="Proteomes" id="UP001595191">
    <property type="component" value="Unassembled WGS sequence"/>
</dbReference>
<name>A0ACC7LG11_9FLAO</name>